<dbReference type="RefSeq" id="WP_241448265.1">
    <property type="nucleotide sequence ID" value="NZ_JAKZHW010000002.1"/>
</dbReference>
<proteinExistence type="inferred from homology"/>
<dbReference type="Gene3D" id="2.40.128.260">
    <property type="entry name" value="Type IV secretion system, VirB10/TraB/TrbI"/>
    <property type="match status" value="1"/>
</dbReference>
<evidence type="ECO:0000256" key="1">
    <source>
        <dbReference type="ARBA" id="ARBA00004167"/>
    </source>
</evidence>
<comment type="subcellular location">
    <subcellularLocation>
        <location evidence="1">Membrane</location>
        <topology evidence="1">Single-pass membrane protein</topology>
    </subcellularLocation>
</comment>
<comment type="caution">
    <text evidence="7">The sequence shown here is derived from an EMBL/GenBank/DDBJ whole genome shotgun (WGS) entry which is preliminary data.</text>
</comment>
<keyword evidence="5 6" id="KW-0472">Membrane</keyword>
<organism evidence="7 8">
    <name type="scientific">Sphingomonas telluris</name>
    <dbReference type="NCBI Taxonomy" id="2907998"/>
    <lineage>
        <taxon>Bacteria</taxon>
        <taxon>Pseudomonadati</taxon>
        <taxon>Pseudomonadota</taxon>
        <taxon>Alphaproteobacteria</taxon>
        <taxon>Sphingomonadales</taxon>
        <taxon>Sphingomonadaceae</taxon>
        <taxon>Sphingomonas</taxon>
    </lineage>
</organism>
<protein>
    <submittedName>
        <fullName evidence="7">Type VI secretion protein</fullName>
    </submittedName>
</protein>
<keyword evidence="8" id="KW-1185">Reference proteome</keyword>
<evidence type="ECO:0000256" key="3">
    <source>
        <dbReference type="ARBA" id="ARBA00022692"/>
    </source>
</evidence>
<evidence type="ECO:0000256" key="5">
    <source>
        <dbReference type="ARBA" id="ARBA00023136"/>
    </source>
</evidence>
<dbReference type="CDD" id="cd16429">
    <property type="entry name" value="VirB10"/>
    <property type="match status" value="1"/>
</dbReference>
<evidence type="ECO:0000256" key="6">
    <source>
        <dbReference type="SAM" id="Phobius"/>
    </source>
</evidence>
<comment type="similarity">
    <text evidence="2">Belongs to the TrbI/VirB10 family.</text>
</comment>
<evidence type="ECO:0000256" key="2">
    <source>
        <dbReference type="ARBA" id="ARBA00010265"/>
    </source>
</evidence>
<evidence type="ECO:0000313" key="8">
    <source>
        <dbReference type="Proteomes" id="UP001203058"/>
    </source>
</evidence>
<reference evidence="7 8" key="1">
    <citation type="submission" date="2022-03" db="EMBL/GenBank/DDBJ databases">
        <authorList>
            <person name="Jo J.-H."/>
            <person name="Im W.-T."/>
        </authorList>
    </citation>
    <scope>NUCLEOTIDE SEQUENCE [LARGE SCALE GENOMIC DNA]</scope>
    <source>
        <strain evidence="7 8">SM33</strain>
    </source>
</reference>
<feature type="transmembrane region" description="Helical" evidence="6">
    <location>
        <begin position="51"/>
        <end position="69"/>
    </location>
</feature>
<dbReference type="InterPro" id="IPR042217">
    <property type="entry name" value="T4SS_VirB10/TrbI"/>
</dbReference>
<dbReference type="Pfam" id="PF03743">
    <property type="entry name" value="TrbI"/>
    <property type="match status" value="1"/>
</dbReference>
<keyword evidence="3 6" id="KW-0812">Transmembrane</keyword>
<dbReference type="EMBL" id="JAKZHW010000002">
    <property type="protein sequence ID" value="MCH8617394.1"/>
    <property type="molecule type" value="Genomic_DNA"/>
</dbReference>
<evidence type="ECO:0000313" key="7">
    <source>
        <dbReference type="EMBL" id="MCH8617394.1"/>
    </source>
</evidence>
<gene>
    <name evidence="7" type="ORF">LZ016_14950</name>
</gene>
<dbReference type="InterPro" id="IPR005498">
    <property type="entry name" value="T4SS_VirB10/TraB/TrbI"/>
</dbReference>
<dbReference type="Proteomes" id="UP001203058">
    <property type="component" value="Unassembled WGS sequence"/>
</dbReference>
<evidence type="ECO:0000256" key="4">
    <source>
        <dbReference type="ARBA" id="ARBA00022989"/>
    </source>
</evidence>
<keyword evidence="4 6" id="KW-1133">Transmembrane helix</keyword>
<accession>A0ABS9VRR8</accession>
<name>A0ABS9VRR8_9SPHN</name>
<sequence>MKNSLMLLEKEQQQFQSDPRLEIEPQALALAQRNAFPVVAQRAARKDGMGMVAGVAGAIMLGGITFWSMSGGSEVRHPAPKPATEVALPSAKPAPVALPPEAMTQIPGALPATGAATSPLPPSEPAAAVPILPNAGAAPQNSPTLVVDNGASASNPSAIGANLSGDEAFAARVGSAGPEVAAATRMKAPGFTVSQGTLIPAVLETGINSDLPGYVRAVVSSDVKSFDGARVLVPRSSRLIGQYKSGVSAGQTRAYILWTRLIRPDGVSVALASPAVDEAGQTGLTGKVDSHFMKRFGSALLLSVVGAASTVGSGGTALVMSGGQSAASIAAQQNGTIPPTIKVRQGQPIRVFTAKDLDFSVVSGARR</sequence>